<dbReference type="InterPro" id="IPR043502">
    <property type="entry name" value="DNA/RNA_pol_sf"/>
</dbReference>
<organism evidence="1 2">
    <name type="scientific">Austropuccinia psidii MF-1</name>
    <dbReference type="NCBI Taxonomy" id="1389203"/>
    <lineage>
        <taxon>Eukaryota</taxon>
        <taxon>Fungi</taxon>
        <taxon>Dikarya</taxon>
        <taxon>Basidiomycota</taxon>
        <taxon>Pucciniomycotina</taxon>
        <taxon>Pucciniomycetes</taxon>
        <taxon>Pucciniales</taxon>
        <taxon>Sphaerophragmiaceae</taxon>
        <taxon>Austropuccinia</taxon>
    </lineage>
</organism>
<sequence length="145" mass="16941">MPWQKKPKPIPKPILPHFIKLIREMIRTGLYEHYTSTHTRPVFCVANSNGKLRIVDDLQELKKLKSKDEGLPPHIKQFLDVFSRRDCYVLGYLMGVYDERELDIYTIPLITFEAPLERLQLTGLPQGETNSVAVYQAQMTWILQE</sequence>
<dbReference type="EMBL" id="AVOT02020027">
    <property type="protein sequence ID" value="MBW0507969.1"/>
    <property type="molecule type" value="Genomic_DNA"/>
</dbReference>
<dbReference type="OrthoDB" id="6773263at2759"/>
<dbReference type="Gene3D" id="3.10.10.10">
    <property type="entry name" value="HIV Type 1 Reverse Transcriptase, subunit A, domain 1"/>
    <property type="match status" value="1"/>
</dbReference>
<dbReference type="Proteomes" id="UP000765509">
    <property type="component" value="Unassembled WGS sequence"/>
</dbReference>
<evidence type="ECO:0000313" key="2">
    <source>
        <dbReference type="Proteomes" id="UP000765509"/>
    </source>
</evidence>
<evidence type="ECO:0000313" key="1">
    <source>
        <dbReference type="EMBL" id="MBW0507969.1"/>
    </source>
</evidence>
<proteinExistence type="predicted"/>
<accession>A0A9Q3HMA5</accession>
<name>A0A9Q3HMA5_9BASI</name>
<keyword evidence="2" id="KW-1185">Reference proteome</keyword>
<reference evidence="1" key="1">
    <citation type="submission" date="2021-03" db="EMBL/GenBank/DDBJ databases">
        <title>Draft genome sequence of rust myrtle Austropuccinia psidii MF-1, a brazilian biotype.</title>
        <authorList>
            <person name="Quecine M.C."/>
            <person name="Pachon D.M.R."/>
            <person name="Bonatelli M.L."/>
            <person name="Correr F.H."/>
            <person name="Franceschini L.M."/>
            <person name="Leite T.F."/>
            <person name="Margarido G.R.A."/>
            <person name="Almeida C.A."/>
            <person name="Ferrarezi J.A."/>
            <person name="Labate C.A."/>
        </authorList>
    </citation>
    <scope>NUCLEOTIDE SEQUENCE</scope>
    <source>
        <strain evidence="1">MF-1</strain>
    </source>
</reference>
<dbReference type="SUPFAM" id="SSF56672">
    <property type="entry name" value="DNA/RNA polymerases"/>
    <property type="match status" value="1"/>
</dbReference>
<protein>
    <submittedName>
        <fullName evidence="1">Uncharacterized protein</fullName>
    </submittedName>
</protein>
<dbReference type="AlphaFoldDB" id="A0A9Q3HMA5"/>
<gene>
    <name evidence="1" type="ORF">O181_047684</name>
</gene>
<comment type="caution">
    <text evidence="1">The sequence shown here is derived from an EMBL/GenBank/DDBJ whole genome shotgun (WGS) entry which is preliminary data.</text>
</comment>